<evidence type="ECO:0000313" key="3">
    <source>
        <dbReference type="Proteomes" id="UP000254866"/>
    </source>
</evidence>
<protein>
    <submittedName>
        <fullName evidence="2">Uncharacterized protein</fullName>
    </submittedName>
</protein>
<feature type="transmembrane region" description="Helical" evidence="1">
    <location>
        <begin position="276"/>
        <end position="297"/>
    </location>
</feature>
<keyword evidence="1" id="KW-1133">Transmembrane helix</keyword>
<gene>
    <name evidence="2" type="ORF">BP5553_08233</name>
</gene>
<keyword evidence="1" id="KW-0812">Transmembrane</keyword>
<dbReference type="EMBL" id="NPIC01000008">
    <property type="protein sequence ID" value="RDL33865.1"/>
    <property type="molecule type" value="Genomic_DNA"/>
</dbReference>
<keyword evidence="3" id="KW-1185">Reference proteome</keyword>
<reference evidence="2 3" key="1">
    <citation type="journal article" date="2018" name="IMA Fungus">
        <title>IMA Genome-F 9: Draft genome sequence of Annulohypoxylon stygium, Aspergillus mulundensis, Berkeleyomyces basicola (syn. Thielaviopsis basicola), Ceratocystis smalleyi, two Cercospora beticola strains, Coleophoma cylindrospora, Fusarium fracticaudum, Phialophora cf. hyalina, and Morchella septimelata.</title>
        <authorList>
            <person name="Wingfield B.D."/>
            <person name="Bills G.F."/>
            <person name="Dong Y."/>
            <person name="Huang W."/>
            <person name="Nel W.J."/>
            <person name="Swalarsk-Parry B.S."/>
            <person name="Vaghefi N."/>
            <person name="Wilken P.M."/>
            <person name="An Z."/>
            <person name="de Beer Z.W."/>
            <person name="De Vos L."/>
            <person name="Chen L."/>
            <person name="Duong T.A."/>
            <person name="Gao Y."/>
            <person name="Hammerbacher A."/>
            <person name="Kikkert J.R."/>
            <person name="Li Y."/>
            <person name="Li H."/>
            <person name="Li K."/>
            <person name="Li Q."/>
            <person name="Liu X."/>
            <person name="Ma X."/>
            <person name="Naidoo K."/>
            <person name="Pethybridge S.J."/>
            <person name="Sun J."/>
            <person name="Steenkamp E.T."/>
            <person name="van der Nest M.A."/>
            <person name="van Wyk S."/>
            <person name="Wingfield M.J."/>
            <person name="Xiong C."/>
            <person name="Yue Q."/>
            <person name="Zhang X."/>
        </authorList>
    </citation>
    <scope>NUCLEOTIDE SEQUENCE [LARGE SCALE GENOMIC DNA]</scope>
    <source>
        <strain evidence="2 3">BP 5553</strain>
    </source>
</reference>
<dbReference type="AlphaFoldDB" id="A0A370TG46"/>
<dbReference type="RefSeq" id="XP_031867147.1">
    <property type="nucleotide sequence ID" value="XM_032016856.1"/>
</dbReference>
<evidence type="ECO:0000313" key="2">
    <source>
        <dbReference type="EMBL" id="RDL33865.1"/>
    </source>
</evidence>
<keyword evidence="1" id="KW-0472">Membrane</keyword>
<evidence type="ECO:0000256" key="1">
    <source>
        <dbReference type="SAM" id="Phobius"/>
    </source>
</evidence>
<dbReference type="Proteomes" id="UP000254866">
    <property type="component" value="Unassembled WGS sequence"/>
</dbReference>
<feature type="transmembrane region" description="Helical" evidence="1">
    <location>
        <begin position="342"/>
        <end position="367"/>
    </location>
</feature>
<accession>A0A370TG46</accession>
<dbReference type="GeneID" id="43601082"/>
<proteinExistence type="predicted"/>
<name>A0A370TG46_9HELO</name>
<feature type="transmembrane region" description="Helical" evidence="1">
    <location>
        <begin position="309"/>
        <end position="330"/>
    </location>
</feature>
<organism evidence="2 3">
    <name type="scientific">Venustampulla echinocandica</name>
    <dbReference type="NCBI Taxonomy" id="2656787"/>
    <lineage>
        <taxon>Eukaryota</taxon>
        <taxon>Fungi</taxon>
        <taxon>Dikarya</taxon>
        <taxon>Ascomycota</taxon>
        <taxon>Pezizomycotina</taxon>
        <taxon>Leotiomycetes</taxon>
        <taxon>Helotiales</taxon>
        <taxon>Pleuroascaceae</taxon>
        <taxon>Venustampulla</taxon>
    </lineage>
</organism>
<dbReference type="OrthoDB" id="3560543at2759"/>
<comment type="caution">
    <text evidence="2">The sequence shown here is derived from an EMBL/GenBank/DDBJ whole genome shotgun (WGS) entry which is preliminary data.</text>
</comment>
<sequence length="387" mass="43147">MPHHTAETPTSNATFTVPNTLSGPKFTHATASTTPSVISVAGALGESVHVTRSNRHRRKKKIEYSGLPQLSFPAQRISTRNVPYLQHPTLKNLAFALAKIDRYSLIYSKTVLEDAKATRTPSPGMNCAVELAAVEAAIAQITNGIEGLTHFTESYLRSLEFLKSWKLKRSKFIAHWRSLPVKEVARNENLLKLIAKDLSQLSKALVEVAQYKMLEQAYKDALNDRWNVIIEIFDSFSLLTGIQIPVPTWIEAAAQLTEMQLITSSQVLDLDCTSTLMWPTFLEIVLLALPTFALAYQHSSHKPETIQDADFWFQVQASSMTFLGLLIMGIPMWKERMLSGYVWYWTWGAMSISGACSFSAPVIYCYAPIEWASLGIVAGALQAFVTL</sequence>